<reference evidence="2" key="1">
    <citation type="submission" date="2021-01" db="EMBL/GenBank/DDBJ databases">
        <title>A chromosome-scale assembly of European eel, Anguilla anguilla.</title>
        <authorList>
            <person name="Henkel C."/>
            <person name="Jong-Raadsen S.A."/>
            <person name="Dufour S."/>
            <person name="Weltzien F.-A."/>
            <person name="Palstra A.P."/>
            <person name="Pelster B."/>
            <person name="Spaink H.P."/>
            <person name="Van Den Thillart G.E."/>
            <person name="Jansen H."/>
            <person name="Zahm M."/>
            <person name="Klopp C."/>
            <person name="Cedric C."/>
            <person name="Louis A."/>
            <person name="Berthelot C."/>
            <person name="Parey E."/>
            <person name="Roest Crollius H."/>
            <person name="Montfort J."/>
            <person name="Robinson-Rechavi M."/>
            <person name="Bucao C."/>
            <person name="Bouchez O."/>
            <person name="Gislard M."/>
            <person name="Lluch J."/>
            <person name="Milhes M."/>
            <person name="Lampietro C."/>
            <person name="Lopez Roques C."/>
            <person name="Donnadieu C."/>
            <person name="Braasch I."/>
            <person name="Desvignes T."/>
            <person name="Postlethwait J."/>
            <person name="Bobe J."/>
            <person name="Guiguen Y."/>
            <person name="Dirks R."/>
        </authorList>
    </citation>
    <scope>NUCLEOTIDE SEQUENCE</scope>
    <source>
        <strain evidence="2">Tag_6206</strain>
        <tissue evidence="2">Liver</tissue>
    </source>
</reference>
<keyword evidence="3" id="KW-1185">Reference proteome</keyword>
<accession>A0A9D3RP00</accession>
<dbReference type="EMBL" id="JAFIRN010000013">
    <property type="protein sequence ID" value="KAG5837553.1"/>
    <property type="molecule type" value="Genomic_DNA"/>
</dbReference>
<comment type="caution">
    <text evidence="2">The sequence shown here is derived from an EMBL/GenBank/DDBJ whole genome shotgun (WGS) entry which is preliminary data.</text>
</comment>
<evidence type="ECO:0000256" key="1">
    <source>
        <dbReference type="SAM" id="MobiDB-lite"/>
    </source>
</evidence>
<sequence>MLALIPMAISPAVFASIFLENLNSKFNRSRLVVARELPPSRVCPPPPLAHHFLWTNAPRSREEVQPPPAQTRPVLPHQSSARLQQHRLELAETEGAVMDDIFTQCREGNAVAVRLWLDNTENDLNQG</sequence>
<evidence type="ECO:0000313" key="3">
    <source>
        <dbReference type="Proteomes" id="UP001044222"/>
    </source>
</evidence>
<feature type="region of interest" description="Disordered" evidence="1">
    <location>
        <begin position="59"/>
        <end position="78"/>
    </location>
</feature>
<dbReference type="Proteomes" id="UP001044222">
    <property type="component" value="Chromosome 13"/>
</dbReference>
<dbReference type="AlphaFoldDB" id="A0A9D3RP00"/>
<proteinExistence type="predicted"/>
<evidence type="ECO:0000313" key="2">
    <source>
        <dbReference type="EMBL" id="KAG5837553.1"/>
    </source>
</evidence>
<protein>
    <submittedName>
        <fullName evidence="2">Uncharacterized protein</fullName>
    </submittedName>
</protein>
<organism evidence="2 3">
    <name type="scientific">Anguilla anguilla</name>
    <name type="common">European freshwater eel</name>
    <name type="synonym">Muraena anguilla</name>
    <dbReference type="NCBI Taxonomy" id="7936"/>
    <lineage>
        <taxon>Eukaryota</taxon>
        <taxon>Metazoa</taxon>
        <taxon>Chordata</taxon>
        <taxon>Craniata</taxon>
        <taxon>Vertebrata</taxon>
        <taxon>Euteleostomi</taxon>
        <taxon>Actinopterygii</taxon>
        <taxon>Neopterygii</taxon>
        <taxon>Teleostei</taxon>
        <taxon>Anguilliformes</taxon>
        <taxon>Anguillidae</taxon>
        <taxon>Anguilla</taxon>
    </lineage>
</organism>
<gene>
    <name evidence="2" type="ORF">ANANG_G00240570</name>
</gene>
<name>A0A9D3RP00_ANGAN</name>